<proteinExistence type="inferred from homology"/>
<sequence>MKKIHRMDPQDPNSFRHKFSFVNGITYHYVDEGEEKNDVIILCHGFPDFWYGWRYQIPFLVSKGFRVIAPDLRGFGQTEAPRCPPNSLHQYGFKNICKDLKEIMDQLKIKKAIFIGHDWGTFVVWRMCIYYSERVRAVVSLCTPYIPPNDTYLSNEAFAEIYPQFKYMIYLSHPKAEIELDGN</sequence>
<gene>
    <name evidence="4" type="ORF">CPELLU_LOCUS19551</name>
</gene>
<feature type="non-terminal residue" evidence="4">
    <location>
        <position position="183"/>
    </location>
</feature>
<dbReference type="EMBL" id="CAJVQA010048013">
    <property type="protein sequence ID" value="CAG8819502.1"/>
    <property type="molecule type" value="Genomic_DNA"/>
</dbReference>
<keyword evidence="5" id="KW-1185">Reference proteome</keyword>
<name>A0A9N9KCP0_9GLOM</name>
<dbReference type="Pfam" id="PF00561">
    <property type="entry name" value="Abhydrolase_1"/>
    <property type="match status" value="1"/>
</dbReference>
<evidence type="ECO:0000313" key="4">
    <source>
        <dbReference type="EMBL" id="CAG8819502.1"/>
    </source>
</evidence>
<dbReference type="Gene3D" id="3.40.50.1820">
    <property type="entry name" value="alpha/beta hydrolase"/>
    <property type="match status" value="1"/>
</dbReference>
<comment type="similarity">
    <text evidence="2">Belongs to the AB hydrolase superfamily. Epoxide hydrolase family.</text>
</comment>
<dbReference type="PRINTS" id="PR00412">
    <property type="entry name" value="EPOXHYDRLASE"/>
</dbReference>
<dbReference type="GO" id="GO:0016787">
    <property type="term" value="F:hydrolase activity"/>
    <property type="evidence" value="ECO:0007669"/>
    <property type="project" value="UniProtKB-KW"/>
</dbReference>
<evidence type="ECO:0000256" key="1">
    <source>
        <dbReference type="ARBA" id="ARBA00022801"/>
    </source>
</evidence>
<dbReference type="AlphaFoldDB" id="A0A9N9KCP0"/>
<evidence type="ECO:0000313" key="5">
    <source>
        <dbReference type="Proteomes" id="UP000789759"/>
    </source>
</evidence>
<dbReference type="SUPFAM" id="SSF53474">
    <property type="entry name" value="alpha/beta-Hydrolases"/>
    <property type="match status" value="1"/>
</dbReference>
<accession>A0A9N9KCP0</accession>
<dbReference type="InterPro" id="IPR000073">
    <property type="entry name" value="AB_hydrolase_1"/>
</dbReference>
<dbReference type="PRINTS" id="PR00111">
    <property type="entry name" value="ABHYDROLASE"/>
</dbReference>
<dbReference type="OrthoDB" id="408373at2759"/>
<evidence type="ECO:0000256" key="2">
    <source>
        <dbReference type="ARBA" id="ARBA00038334"/>
    </source>
</evidence>
<protein>
    <submittedName>
        <fullName evidence="4">24902_t:CDS:1</fullName>
    </submittedName>
</protein>
<comment type="caution">
    <text evidence="4">The sequence shown here is derived from an EMBL/GenBank/DDBJ whole genome shotgun (WGS) entry which is preliminary data.</text>
</comment>
<evidence type="ECO:0000259" key="3">
    <source>
        <dbReference type="Pfam" id="PF00561"/>
    </source>
</evidence>
<dbReference type="PANTHER" id="PTHR43329">
    <property type="entry name" value="EPOXIDE HYDROLASE"/>
    <property type="match status" value="1"/>
</dbReference>
<keyword evidence="1" id="KW-0378">Hydrolase</keyword>
<organism evidence="4 5">
    <name type="scientific">Cetraspora pellucida</name>
    <dbReference type="NCBI Taxonomy" id="1433469"/>
    <lineage>
        <taxon>Eukaryota</taxon>
        <taxon>Fungi</taxon>
        <taxon>Fungi incertae sedis</taxon>
        <taxon>Mucoromycota</taxon>
        <taxon>Glomeromycotina</taxon>
        <taxon>Glomeromycetes</taxon>
        <taxon>Diversisporales</taxon>
        <taxon>Gigasporaceae</taxon>
        <taxon>Cetraspora</taxon>
    </lineage>
</organism>
<reference evidence="4" key="1">
    <citation type="submission" date="2021-06" db="EMBL/GenBank/DDBJ databases">
        <authorList>
            <person name="Kallberg Y."/>
            <person name="Tangrot J."/>
            <person name="Rosling A."/>
        </authorList>
    </citation>
    <scope>NUCLEOTIDE SEQUENCE</scope>
    <source>
        <strain evidence="4">FL966</strain>
    </source>
</reference>
<feature type="domain" description="AB hydrolase-1" evidence="3">
    <location>
        <begin position="39"/>
        <end position="166"/>
    </location>
</feature>
<dbReference type="Proteomes" id="UP000789759">
    <property type="component" value="Unassembled WGS sequence"/>
</dbReference>
<dbReference type="InterPro" id="IPR000639">
    <property type="entry name" value="Epox_hydrolase-like"/>
</dbReference>
<dbReference type="InterPro" id="IPR029058">
    <property type="entry name" value="AB_hydrolase_fold"/>
</dbReference>